<protein>
    <submittedName>
        <fullName evidence="1">Uncharacterized protein</fullName>
    </submittedName>
</protein>
<dbReference type="KEGG" id="hdi:HDIA_1483"/>
<keyword evidence="2" id="KW-1185">Reference proteome</keyword>
<evidence type="ECO:0000313" key="2">
    <source>
        <dbReference type="Proteomes" id="UP000223606"/>
    </source>
</evidence>
<name>A0A2C9D412_9HYPH</name>
<proteinExistence type="predicted"/>
<dbReference type="Proteomes" id="UP000223606">
    <property type="component" value="Chromosome 1"/>
</dbReference>
<dbReference type="EMBL" id="LT960614">
    <property type="protein sequence ID" value="SON55024.1"/>
    <property type="molecule type" value="Genomic_DNA"/>
</dbReference>
<evidence type="ECO:0000313" key="1">
    <source>
        <dbReference type="EMBL" id="SON55024.1"/>
    </source>
</evidence>
<organism evidence="1 2">
    <name type="scientific">Hartmannibacter diazotrophicus</name>
    <dbReference type="NCBI Taxonomy" id="1482074"/>
    <lineage>
        <taxon>Bacteria</taxon>
        <taxon>Pseudomonadati</taxon>
        <taxon>Pseudomonadota</taxon>
        <taxon>Alphaproteobacteria</taxon>
        <taxon>Hyphomicrobiales</taxon>
        <taxon>Pleomorphomonadaceae</taxon>
        <taxon>Hartmannibacter</taxon>
    </lineage>
</organism>
<dbReference type="RefSeq" id="WP_099555597.1">
    <property type="nucleotide sequence ID" value="NZ_LT960614.1"/>
</dbReference>
<reference evidence="2" key="1">
    <citation type="submission" date="2017-09" db="EMBL/GenBank/DDBJ databases">
        <title>Genome sequence of Nannocystis excedens DSM 71.</title>
        <authorList>
            <person name="Blom J."/>
        </authorList>
    </citation>
    <scope>NUCLEOTIDE SEQUENCE [LARGE SCALE GENOMIC DNA]</scope>
    <source>
        <strain evidence="2">type strain: E19</strain>
    </source>
</reference>
<gene>
    <name evidence="1" type="ORF">HDIA_1483</name>
</gene>
<sequence length="73" mass="8239">MKNPYNIGDGVSLSAPRSVVDGGGVYKIVQRSDLESSDPSYVIQSETHHRLRREFHSRLKRVPDKTGDVSIWN</sequence>
<dbReference type="AlphaFoldDB" id="A0A2C9D412"/>
<accession>A0A2C9D412</accession>